<dbReference type="RefSeq" id="XP_051366846.1">
    <property type="nucleotide sequence ID" value="XM_051506320.1"/>
</dbReference>
<protein>
    <submittedName>
        <fullName evidence="3">Uncharacterized protein</fullName>
    </submittedName>
</protein>
<feature type="region of interest" description="Disordered" evidence="2">
    <location>
        <begin position="202"/>
        <end position="231"/>
    </location>
</feature>
<feature type="coiled-coil region" evidence="1">
    <location>
        <begin position="104"/>
        <end position="138"/>
    </location>
</feature>
<evidence type="ECO:0000256" key="1">
    <source>
        <dbReference type="SAM" id="Coils"/>
    </source>
</evidence>
<evidence type="ECO:0000313" key="4">
    <source>
        <dbReference type="Proteomes" id="UP001055219"/>
    </source>
</evidence>
<reference evidence="3" key="1">
    <citation type="journal article" date="2021" name="J Fungi (Basel)">
        <title>Genomic and Metabolomic Analyses of the Marine Fungus Emericellopsis cladophorae: Insights into Saltwater Adaptability Mechanisms and Its Biosynthetic Potential.</title>
        <authorList>
            <person name="Goncalves M.F.M."/>
            <person name="Hilario S."/>
            <person name="Van de Peer Y."/>
            <person name="Esteves A.C."/>
            <person name="Alves A."/>
        </authorList>
    </citation>
    <scope>NUCLEOTIDE SEQUENCE</scope>
    <source>
        <strain evidence="3">MUM 19.33</strain>
    </source>
</reference>
<comment type="caution">
    <text evidence="3">The sequence shown here is derived from an EMBL/GenBank/DDBJ whole genome shotgun (WGS) entry which is preliminary data.</text>
</comment>
<dbReference type="AlphaFoldDB" id="A0A9Q0BIJ1"/>
<name>A0A9Q0BIJ1_9HYPO</name>
<evidence type="ECO:0000313" key="3">
    <source>
        <dbReference type="EMBL" id="KAI6785990.1"/>
    </source>
</evidence>
<dbReference type="Proteomes" id="UP001055219">
    <property type="component" value="Unassembled WGS sequence"/>
</dbReference>
<proteinExistence type="predicted"/>
<keyword evidence="1" id="KW-0175">Coiled coil</keyword>
<dbReference type="Gene3D" id="1.10.287.1490">
    <property type="match status" value="1"/>
</dbReference>
<dbReference type="OrthoDB" id="5396360at2759"/>
<keyword evidence="4" id="KW-1185">Reference proteome</keyword>
<sequence>MRLQVMNSTYDLDSSASDQFRPSFHSHAPKNVSSVDIFQLQDDVAEQEEAICHINKVGEQFVSRFNEQLLEAQAGMRQMRANIGLLQEDAAHRAKELASWKTSIQRSETNQQDLQDQLSSARQDIVALRAQNEAMKRQMAGVRTMAVDGLEKSDAHAAEIGALRQEVKLLRSELAASRMPQQIVQPASDGSSLHEMSVASDVVVEDAPPSHKRKATHLEDDEDEGSPESSEPLRCRLFWPAAFCAHAGTYMEIGDVRGKWREQEKRALVFIQKVDWSEIQTYQSEA</sequence>
<accession>A0A9Q0BIJ1</accession>
<dbReference type="EMBL" id="JAGIXG020000001">
    <property type="protein sequence ID" value="KAI6785990.1"/>
    <property type="molecule type" value="Genomic_DNA"/>
</dbReference>
<dbReference type="GeneID" id="75832807"/>
<evidence type="ECO:0000256" key="2">
    <source>
        <dbReference type="SAM" id="MobiDB-lite"/>
    </source>
</evidence>
<organism evidence="3 4">
    <name type="scientific">Emericellopsis cladophorae</name>
    <dbReference type="NCBI Taxonomy" id="2686198"/>
    <lineage>
        <taxon>Eukaryota</taxon>
        <taxon>Fungi</taxon>
        <taxon>Dikarya</taxon>
        <taxon>Ascomycota</taxon>
        <taxon>Pezizomycotina</taxon>
        <taxon>Sordariomycetes</taxon>
        <taxon>Hypocreomycetidae</taxon>
        <taxon>Hypocreales</taxon>
        <taxon>Bionectriaceae</taxon>
        <taxon>Emericellopsis</taxon>
    </lineage>
</organism>
<reference evidence="3" key="2">
    <citation type="submission" date="2022-07" db="EMBL/GenBank/DDBJ databases">
        <authorList>
            <person name="Goncalves M.F.M."/>
            <person name="Hilario S."/>
            <person name="Van De Peer Y."/>
            <person name="Esteves A.C."/>
            <person name="Alves A."/>
        </authorList>
    </citation>
    <scope>NUCLEOTIDE SEQUENCE</scope>
    <source>
        <strain evidence="3">MUM 19.33</strain>
    </source>
</reference>
<gene>
    <name evidence="3" type="ORF">J7T54_006329</name>
</gene>